<dbReference type="Pfam" id="PF07714">
    <property type="entry name" value="PK_Tyr_Ser-Thr"/>
    <property type="match status" value="1"/>
</dbReference>
<dbReference type="InterPro" id="IPR008266">
    <property type="entry name" value="Tyr_kinase_AS"/>
</dbReference>
<dbReference type="EC" id="2.7.10.2" evidence="8"/>
<keyword evidence="1 8" id="KW-0808">Transferase</keyword>
<comment type="catalytic activity">
    <reaction evidence="6 8">
        <text>L-tyrosyl-[protein] + ATP = O-phospho-L-tyrosyl-[protein] + ADP + H(+)</text>
        <dbReference type="Rhea" id="RHEA:10596"/>
        <dbReference type="Rhea" id="RHEA-COMP:10136"/>
        <dbReference type="Rhea" id="RHEA-COMP:20101"/>
        <dbReference type="ChEBI" id="CHEBI:15378"/>
        <dbReference type="ChEBI" id="CHEBI:30616"/>
        <dbReference type="ChEBI" id="CHEBI:46858"/>
        <dbReference type="ChEBI" id="CHEBI:61978"/>
        <dbReference type="ChEBI" id="CHEBI:456216"/>
        <dbReference type="EC" id="2.7.10.2"/>
    </reaction>
</comment>
<keyword evidence="3 8" id="KW-0418">Kinase</keyword>
<dbReference type="InterPro" id="IPR011009">
    <property type="entry name" value="Kinase-like_dom_sf"/>
</dbReference>
<evidence type="ECO:0000256" key="8">
    <source>
        <dbReference type="RuleBase" id="RU362096"/>
    </source>
</evidence>
<evidence type="ECO:0000259" key="10">
    <source>
        <dbReference type="PROSITE" id="PS50011"/>
    </source>
</evidence>
<dbReference type="Proteomes" id="UP001432027">
    <property type="component" value="Unassembled WGS sequence"/>
</dbReference>
<protein>
    <recommendedName>
        <fullName evidence="8">Tyrosine-protein kinase</fullName>
        <ecNumber evidence="8">2.7.10.2</ecNumber>
    </recommendedName>
</protein>
<keyword evidence="7" id="KW-0727">SH2 domain</keyword>
<evidence type="ECO:0000256" key="7">
    <source>
        <dbReference type="PROSITE-ProRule" id="PRU00191"/>
    </source>
</evidence>
<evidence type="ECO:0000259" key="9">
    <source>
        <dbReference type="PROSITE" id="PS50001"/>
    </source>
</evidence>
<evidence type="ECO:0000256" key="2">
    <source>
        <dbReference type="ARBA" id="ARBA00022741"/>
    </source>
</evidence>
<dbReference type="EMBL" id="BTSX01000003">
    <property type="protein sequence ID" value="GMS88612.1"/>
    <property type="molecule type" value="Genomic_DNA"/>
</dbReference>
<dbReference type="SMART" id="SM00219">
    <property type="entry name" value="TyrKc"/>
    <property type="match status" value="1"/>
</dbReference>
<evidence type="ECO:0000256" key="4">
    <source>
        <dbReference type="ARBA" id="ARBA00022840"/>
    </source>
</evidence>
<evidence type="ECO:0000256" key="6">
    <source>
        <dbReference type="ARBA" id="ARBA00051245"/>
    </source>
</evidence>
<evidence type="ECO:0000256" key="5">
    <source>
        <dbReference type="ARBA" id="ARBA00023137"/>
    </source>
</evidence>
<dbReference type="SUPFAM" id="SSF55550">
    <property type="entry name" value="SH2 domain"/>
    <property type="match status" value="1"/>
</dbReference>
<dbReference type="PROSITE" id="PS50001">
    <property type="entry name" value="SH2"/>
    <property type="match status" value="1"/>
</dbReference>
<dbReference type="Gene3D" id="3.30.505.10">
    <property type="entry name" value="SH2 domain"/>
    <property type="match status" value="1"/>
</dbReference>
<dbReference type="GO" id="GO:0004715">
    <property type="term" value="F:non-membrane spanning protein tyrosine kinase activity"/>
    <property type="evidence" value="ECO:0007669"/>
    <property type="project" value="UniProtKB-EC"/>
</dbReference>
<evidence type="ECO:0000313" key="11">
    <source>
        <dbReference type="EMBL" id="GMS88612.1"/>
    </source>
</evidence>
<dbReference type="AlphaFoldDB" id="A0AAV5T0V8"/>
<reference evidence="11" key="1">
    <citation type="submission" date="2023-10" db="EMBL/GenBank/DDBJ databases">
        <title>Genome assembly of Pristionchus species.</title>
        <authorList>
            <person name="Yoshida K."/>
            <person name="Sommer R.J."/>
        </authorList>
    </citation>
    <scope>NUCLEOTIDE SEQUENCE</scope>
    <source>
        <strain evidence="11">RS0144</strain>
    </source>
</reference>
<dbReference type="PROSITE" id="PS50011">
    <property type="entry name" value="PROTEIN_KINASE_DOM"/>
    <property type="match status" value="1"/>
</dbReference>
<gene>
    <name evidence="11" type="ORF">PENTCL1PPCAC_10787</name>
</gene>
<keyword evidence="4 8" id="KW-0067">ATP-binding</keyword>
<dbReference type="PROSITE" id="PS00109">
    <property type="entry name" value="PROTEIN_KINASE_TYR"/>
    <property type="match status" value="1"/>
</dbReference>
<dbReference type="InterPro" id="IPR000719">
    <property type="entry name" value="Prot_kinase_dom"/>
</dbReference>
<dbReference type="InterPro" id="IPR001245">
    <property type="entry name" value="Ser-Thr/Tyr_kinase_cat_dom"/>
</dbReference>
<evidence type="ECO:0000256" key="3">
    <source>
        <dbReference type="ARBA" id="ARBA00022777"/>
    </source>
</evidence>
<comment type="similarity">
    <text evidence="8">Belongs to the protein kinase superfamily. Tyr protein kinase family.</text>
</comment>
<dbReference type="InterPro" id="IPR050198">
    <property type="entry name" value="Non-receptor_tyrosine_kinases"/>
</dbReference>
<dbReference type="InterPro" id="IPR000980">
    <property type="entry name" value="SH2"/>
</dbReference>
<feature type="non-terminal residue" evidence="11">
    <location>
        <position position="1"/>
    </location>
</feature>
<dbReference type="InterPro" id="IPR020635">
    <property type="entry name" value="Tyr_kinase_cat_dom"/>
</dbReference>
<dbReference type="GO" id="GO:0005524">
    <property type="term" value="F:ATP binding"/>
    <property type="evidence" value="ECO:0007669"/>
    <property type="project" value="UniProtKB-KW"/>
</dbReference>
<accession>A0AAV5T0V8</accession>
<dbReference type="Pfam" id="PF00017">
    <property type="entry name" value="SH2"/>
    <property type="match status" value="1"/>
</dbReference>
<feature type="domain" description="Protein kinase" evidence="10">
    <location>
        <begin position="137"/>
        <end position="297"/>
    </location>
</feature>
<keyword evidence="5 8" id="KW-0829">Tyrosine-protein kinase</keyword>
<dbReference type="SUPFAM" id="SSF56112">
    <property type="entry name" value="Protein kinase-like (PK-like)"/>
    <property type="match status" value="1"/>
</dbReference>
<organism evidence="11 12">
    <name type="scientific">Pristionchus entomophagus</name>
    <dbReference type="NCBI Taxonomy" id="358040"/>
    <lineage>
        <taxon>Eukaryota</taxon>
        <taxon>Metazoa</taxon>
        <taxon>Ecdysozoa</taxon>
        <taxon>Nematoda</taxon>
        <taxon>Chromadorea</taxon>
        <taxon>Rhabditida</taxon>
        <taxon>Rhabditina</taxon>
        <taxon>Diplogasteromorpha</taxon>
        <taxon>Diplogasteroidea</taxon>
        <taxon>Neodiplogasteridae</taxon>
        <taxon>Pristionchus</taxon>
    </lineage>
</organism>
<dbReference type="InterPro" id="IPR036860">
    <property type="entry name" value="SH2_dom_sf"/>
</dbReference>
<evidence type="ECO:0000313" key="12">
    <source>
        <dbReference type="Proteomes" id="UP001432027"/>
    </source>
</evidence>
<dbReference type="PANTHER" id="PTHR24418">
    <property type="entry name" value="TYROSINE-PROTEIN KINASE"/>
    <property type="match status" value="1"/>
</dbReference>
<dbReference type="SMART" id="SM00252">
    <property type="entry name" value="SH2"/>
    <property type="match status" value="1"/>
</dbReference>
<keyword evidence="2 8" id="KW-0547">Nucleotide-binding</keyword>
<proteinExistence type="inferred from homology"/>
<name>A0AAV5T0V8_9BILA</name>
<dbReference type="Gene3D" id="1.10.510.10">
    <property type="entry name" value="Transferase(Phosphotransferase) domain 1"/>
    <property type="match status" value="1"/>
</dbReference>
<evidence type="ECO:0000256" key="1">
    <source>
        <dbReference type="ARBA" id="ARBA00022679"/>
    </source>
</evidence>
<feature type="domain" description="SH2" evidence="9">
    <location>
        <begin position="24"/>
        <end position="109"/>
    </location>
</feature>
<sequence>LFLSYPMAPPPSDGKKKNIEDAEWYHGFRPRKDAFRLITKPGEFLVQATDTGPSTDIVISAMDNNRKMVNITLKIDTEGKWFIGQSSSATALKTPHKFPTIVDLVDHYRVSTGEDTLDKATNQSIIGRMIKHENVIYEQKDKLGSGNFCTVYKGKYTPKDGKTNDVAVKISLVAQVAVDLESEEAKSRMAMMREAQIMPYYTHENIIQFYGVACDHQPLLVLMEFCAGGDLLTHLLKHGKNTDEKEKMVYLYEASRGMNFLHKKKCVHRDLAARNCLISNQGQIKIADFGLSKVTDS</sequence>
<comment type="caution">
    <text evidence="11">The sequence shown here is derived from an EMBL/GenBank/DDBJ whole genome shotgun (WGS) entry which is preliminary data.</text>
</comment>
<keyword evidence="12" id="KW-1185">Reference proteome</keyword>